<proteinExistence type="predicted"/>
<dbReference type="InterPro" id="IPR013762">
    <property type="entry name" value="Integrase-like_cat_sf"/>
</dbReference>
<reference evidence="3 4" key="2">
    <citation type="submission" date="2019-08" db="EMBL/GenBank/DDBJ databases">
        <authorList>
            <person name="Henke P."/>
        </authorList>
    </citation>
    <scope>NUCLEOTIDE SEQUENCE [LARGE SCALE GENOMIC DNA]</scope>
    <source>
        <strain evidence="3">Phe10_nw2017</strain>
    </source>
</reference>
<name>A0A5C6M3V2_9PLAN</name>
<evidence type="ECO:0000259" key="2">
    <source>
        <dbReference type="PROSITE" id="PS51898"/>
    </source>
</evidence>
<dbReference type="EMBL" id="SRHE01000278">
    <property type="protein sequence ID" value="TWW09430.1"/>
    <property type="molecule type" value="Genomic_DNA"/>
</dbReference>
<dbReference type="PANTHER" id="PTHR30349:SF64">
    <property type="entry name" value="PROPHAGE INTEGRASE INTD-RELATED"/>
    <property type="match status" value="1"/>
</dbReference>
<dbReference type="Proteomes" id="UP000321083">
    <property type="component" value="Unassembled WGS sequence"/>
</dbReference>
<dbReference type="PROSITE" id="PS51898">
    <property type="entry name" value="TYR_RECOMBINASE"/>
    <property type="match status" value="1"/>
</dbReference>
<organism evidence="3 4">
    <name type="scientific">Planctomyces bekefii</name>
    <dbReference type="NCBI Taxonomy" id="1653850"/>
    <lineage>
        <taxon>Bacteria</taxon>
        <taxon>Pseudomonadati</taxon>
        <taxon>Planctomycetota</taxon>
        <taxon>Planctomycetia</taxon>
        <taxon>Planctomycetales</taxon>
        <taxon>Planctomycetaceae</taxon>
        <taxon>Planctomyces</taxon>
    </lineage>
</organism>
<dbReference type="GO" id="GO:0006310">
    <property type="term" value="P:DNA recombination"/>
    <property type="evidence" value="ECO:0007669"/>
    <property type="project" value="UniProtKB-KW"/>
</dbReference>
<dbReference type="AlphaFoldDB" id="A0A5C6M3V2"/>
<dbReference type="Pfam" id="PF00589">
    <property type="entry name" value="Phage_integrase"/>
    <property type="match status" value="1"/>
</dbReference>
<dbReference type="Gene3D" id="1.10.443.10">
    <property type="entry name" value="Intergrase catalytic core"/>
    <property type="match status" value="1"/>
</dbReference>
<dbReference type="SUPFAM" id="SSF56349">
    <property type="entry name" value="DNA breaking-rejoining enzymes"/>
    <property type="match status" value="1"/>
</dbReference>
<evidence type="ECO:0000256" key="1">
    <source>
        <dbReference type="ARBA" id="ARBA00023172"/>
    </source>
</evidence>
<protein>
    <recommendedName>
        <fullName evidence="2">Tyr recombinase domain-containing protein</fullName>
    </recommendedName>
</protein>
<keyword evidence="1" id="KW-0233">DNA recombination</keyword>
<sequence length="166" mass="18577">MIVRDGKGAKDRVTVLPESVIADLLAQKEMVRRLHDADLADGFGSVWLPYAFARKAPNAAFQFEWQFLFPASKMSVDPHDGAIHRHHMHESVFQTALHRAVEESGIHKRVTPHTFRHSFATHLLQSGADIRTVQELLGHADVSTTMIYTHVLQSGPLGVKSPLDRL</sequence>
<feature type="domain" description="Tyr recombinase" evidence="2">
    <location>
        <begin position="1"/>
        <end position="164"/>
    </location>
</feature>
<dbReference type="InterPro" id="IPR011010">
    <property type="entry name" value="DNA_brk_join_enz"/>
</dbReference>
<dbReference type="InterPro" id="IPR050090">
    <property type="entry name" value="Tyrosine_recombinase_XerCD"/>
</dbReference>
<dbReference type="PANTHER" id="PTHR30349">
    <property type="entry name" value="PHAGE INTEGRASE-RELATED"/>
    <property type="match status" value="1"/>
</dbReference>
<evidence type="ECO:0000313" key="4">
    <source>
        <dbReference type="Proteomes" id="UP000321083"/>
    </source>
</evidence>
<dbReference type="InterPro" id="IPR002104">
    <property type="entry name" value="Integrase_catalytic"/>
</dbReference>
<evidence type="ECO:0000313" key="3">
    <source>
        <dbReference type="EMBL" id="TWW09430.1"/>
    </source>
</evidence>
<gene>
    <name evidence="3" type="ORF">E3A20_14430</name>
</gene>
<accession>A0A5C6M3V2</accession>
<keyword evidence="4" id="KW-1185">Reference proteome</keyword>
<comment type="caution">
    <text evidence="3">The sequence shown here is derived from an EMBL/GenBank/DDBJ whole genome shotgun (WGS) entry which is preliminary data.</text>
</comment>
<reference evidence="3 4" key="1">
    <citation type="submission" date="2019-08" db="EMBL/GenBank/DDBJ databases">
        <title>100 year-old enigma solved: identification of Planctomyces bekefii, the type genus and species of the phylum Planctomycetes.</title>
        <authorList>
            <person name="Svetlana D.N."/>
            <person name="Overmann J."/>
        </authorList>
    </citation>
    <scope>NUCLEOTIDE SEQUENCE [LARGE SCALE GENOMIC DNA]</scope>
    <source>
        <strain evidence="3">Phe10_nw2017</strain>
    </source>
</reference>
<dbReference type="GO" id="GO:0003677">
    <property type="term" value="F:DNA binding"/>
    <property type="evidence" value="ECO:0007669"/>
    <property type="project" value="InterPro"/>
</dbReference>
<dbReference type="GO" id="GO:0015074">
    <property type="term" value="P:DNA integration"/>
    <property type="evidence" value="ECO:0007669"/>
    <property type="project" value="InterPro"/>
</dbReference>